<accession>A0ABR2T529</accession>
<feature type="region of interest" description="Disordered" evidence="1">
    <location>
        <begin position="1"/>
        <end position="20"/>
    </location>
</feature>
<protein>
    <submittedName>
        <fullName evidence="2">Uncharacterized protein</fullName>
    </submittedName>
</protein>
<organism evidence="2 3">
    <name type="scientific">Hibiscus sabdariffa</name>
    <name type="common">roselle</name>
    <dbReference type="NCBI Taxonomy" id="183260"/>
    <lineage>
        <taxon>Eukaryota</taxon>
        <taxon>Viridiplantae</taxon>
        <taxon>Streptophyta</taxon>
        <taxon>Embryophyta</taxon>
        <taxon>Tracheophyta</taxon>
        <taxon>Spermatophyta</taxon>
        <taxon>Magnoliopsida</taxon>
        <taxon>eudicotyledons</taxon>
        <taxon>Gunneridae</taxon>
        <taxon>Pentapetalae</taxon>
        <taxon>rosids</taxon>
        <taxon>malvids</taxon>
        <taxon>Malvales</taxon>
        <taxon>Malvaceae</taxon>
        <taxon>Malvoideae</taxon>
        <taxon>Hibiscus</taxon>
    </lineage>
</organism>
<proteinExistence type="predicted"/>
<evidence type="ECO:0000313" key="2">
    <source>
        <dbReference type="EMBL" id="KAK9032605.1"/>
    </source>
</evidence>
<feature type="compositionally biased region" description="Polar residues" evidence="1">
    <location>
        <begin position="175"/>
        <end position="188"/>
    </location>
</feature>
<keyword evidence="3" id="KW-1185">Reference proteome</keyword>
<name>A0ABR2T529_9ROSI</name>
<feature type="region of interest" description="Disordered" evidence="1">
    <location>
        <begin position="168"/>
        <end position="196"/>
    </location>
</feature>
<dbReference type="Proteomes" id="UP001396334">
    <property type="component" value="Unassembled WGS sequence"/>
</dbReference>
<evidence type="ECO:0000313" key="3">
    <source>
        <dbReference type="Proteomes" id="UP001396334"/>
    </source>
</evidence>
<gene>
    <name evidence="2" type="ORF">V6N11_056865</name>
</gene>
<comment type="caution">
    <text evidence="2">The sequence shown here is derived from an EMBL/GenBank/DDBJ whole genome shotgun (WGS) entry which is preliminary data.</text>
</comment>
<reference evidence="2 3" key="1">
    <citation type="journal article" date="2024" name="G3 (Bethesda)">
        <title>Genome assembly of Hibiscus sabdariffa L. provides insights into metabolisms of medicinal natural products.</title>
        <authorList>
            <person name="Kim T."/>
        </authorList>
    </citation>
    <scope>NUCLEOTIDE SEQUENCE [LARGE SCALE GENOMIC DNA]</scope>
    <source>
        <strain evidence="2">TK-2024</strain>
        <tissue evidence="2">Old leaves</tissue>
    </source>
</reference>
<evidence type="ECO:0000256" key="1">
    <source>
        <dbReference type="SAM" id="MobiDB-lite"/>
    </source>
</evidence>
<dbReference type="EMBL" id="JBBPBN010000009">
    <property type="protein sequence ID" value="KAK9032605.1"/>
    <property type="molecule type" value="Genomic_DNA"/>
</dbReference>
<sequence length="211" mass="22855">MVVEKRQCRSQKKPSNIHPHITSTSLGSRFVPLDVDNDIDGDFTPALATVQEMQPPAPTPMGPLPVTFRGKVIVPLKNKVNKERPILKHTSNPSSPALHASMSKQAPYAIHPLDRGKHSTITLPEDTASVRHSDTLASNLPPKVLPSTAVDQLHTKSLLNLVEPIMTPWEPPDPSTTAPYAAPSNSSLPVMVEDSPGVSHLVEDVVSDMQQ</sequence>